<proteinExistence type="predicted"/>
<dbReference type="InterPro" id="IPR019074">
    <property type="entry name" value="YabQ"/>
</dbReference>
<evidence type="ECO:0000313" key="3">
    <source>
        <dbReference type="Proteomes" id="UP000192569"/>
    </source>
</evidence>
<keyword evidence="1" id="KW-0812">Transmembrane</keyword>
<feature type="transmembrane region" description="Helical" evidence="1">
    <location>
        <begin position="72"/>
        <end position="91"/>
    </location>
</feature>
<evidence type="ECO:0000313" key="2">
    <source>
        <dbReference type="EMBL" id="SMB89503.1"/>
    </source>
</evidence>
<dbReference type="STRING" id="698762.SAMN00808754_0167"/>
<keyword evidence="1" id="KW-1133">Transmembrane helix</keyword>
<sequence>MNLPYGPWLTFLALAGWGIVLAFLLDCYRICRYYWRPSRLVTQVTDLSLWLFLLVFTFFLLFLINWGEFRAYVLVAWALGALLYSQGSHLVRPWLYRLFRFFPFPHHNTHRRKT</sequence>
<protein>
    <submittedName>
        <fullName evidence="2">Spore cortex biosynthesis protein YabQ</fullName>
    </submittedName>
</protein>
<dbReference type="RefSeq" id="WP_084663108.1">
    <property type="nucleotide sequence ID" value="NZ_LT838272.1"/>
</dbReference>
<dbReference type="AlphaFoldDB" id="A0A1W1V8D8"/>
<evidence type="ECO:0000256" key="1">
    <source>
        <dbReference type="SAM" id="Phobius"/>
    </source>
</evidence>
<keyword evidence="3" id="KW-1185">Reference proteome</keyword>
<gene>
    <name evidence="2" type="ORF">SAMN00808754_0167</name>
</gene>
<dbReference type="Pfam" id="PF09578">
    <property type="entry name" value="Spore_YabQ"/>
    <property type="match status" value="1"/>
</dbReference>
<dbReference type="EMBL" id="LT838272">
    <property type="protein sequence ID" value="SMB89503.1"/>
    <property type="molecule type" value="Genomic_DNA"/>
</dbReference>
<dbReference type="Proteomes" id="UP000192569">
    <property type="component" value="Chromosome I"/>
</dbReference>
<name>A0A1W1V8D8_9FIRM</name>
<feature type="transmembrane region" description="Helical" evidence="1">
    <location>
        <begin position="6"/>
        <end position="26"/>
    </location>
</feature>
<accession>A0A1W1V8D8</accession>
<feature type="transmembrane region" description="Helical" evidence="1">
    <location>
        <begin position="47"/>
        <end position="66"/>
    </location>
</feature>
<dbReference type="OrthoDB" id="1685240at2"/>
<organism evidence="2 3">
    <name type="scientific">Thermanaeromonas toyohensis ToBE</name>
    <dbReference type="NCBI Taxonomy" id="698762"/>
    <lineage>
        <taxon>Bacteria</taxon>
        <taxon>Bacillati</taxon>
        <taxon>Bacillota</taxon>
        <taxon>Clostridia</taxon>
        <taxon>Neomoorellales</taxon>
        <taxon>Neomoorellaceae</taxon>
        <taxon>Thermanaeromonas</taxon>
    </lineage>
</organism>
<dbReference type="NCBIfam" id="TIGR02893">
    <property type="entry name" value="spore_yabQ"/>
    <property type="match status" value="1"/>
</dbReference>
<keyword evidence="1" id="KW-0472">Membrane</keyword>
<reference evidence="2 3" key="1">
    <citation type="submission" date="2017-04" db="EMBL/GenBank/DDBJ databases">
        <authorList>
            <person name="Afonso C.L."/>
            <person name="Miller P.J."/>
            <person name="Scott M.A."/>
            <person name="Spackman E."/>
            <person name="Goraichik I."/>
            <person name="Dimitrov K.M."/>
            <person name="Suarez D.L."/>
            <person name="Swayne D.E."/>
        </authorList>
    </citation>
    <scope>NUCLEOTIDE SEQUENCE [LARGE SCALE GENOMIC DNA]</scope>
    <source>
        <strain evidence="2 3">ToBE</strain>
    </source>
</reference>